<dbReference type="InterPro" id="IPR027417">
    <property type="entry name" value="P-loop_NTPase"/>
</dbReference>
<dbReference type="GO" id="GO:0005524">
    <property type="term" value="F:ATP binding"/>
    <property type="evidence" value="ECO:0007669"/>
    <property type="project" value="UniProtKB-KW"/>
</dbReference>
<name>A0A1G6JJ51_9BACL</name>
<evidence type="ECO:0000313" key="4">
    <source>
        <dbReference type="EMBL" id="SDC17966.1"/>
    </source>
</evidence>
<dbReference type="PANTHER" id="PTHR43158">
    <property type="entry name" value="SKFA PEPTIDE EXPORT ATP-BINDING PROTEIN SKFE"/>
    <property type="match status" value="1"/>
</dbReference>
<accession>A0A1G6JJ51</accession>
<dbReference type="SUPFAM" id="SSF52540">
    <property type="entry name" value="P-loop containing nucleoside triphosphate hydrolases"/>
    <property type="match status" value="1"/>
</dbReference>
<dbReference type="PROSITE" id="PS00211">
    <property type="entry name" value="ABC_TRANSPORTER_1"/>
    <property type="match status" value="1"/>
</dbReference>
<dbReference type="Pfam" id="PF00005">
    <property type="entry name" value="ABC_tran"/>
    <property type="match status" value="1"/>
</dbReference>
<evidence type="ECO:0000259" key="3">
    <source>
        <dbReference type="PROSITE" id="PS50893"/>
    </source>
</evidence>
<evidence type="ECO:0000256" key="2">
    <source>
        <dbReference type="ARBA" id="ARBA00022840"/>
    </source>
</evidence>
<keyword evidence="1" id="KW-0547">Nucleotide-binding</keyword>
<gene>
    <name evidence="4" type="ORF">SAMN04488112_10437</name>
</gene>
<keyword evidence="2 4" id="KW-0067">ATP-binding</keyword>
<dbReference type="InterPro" id="IPR003593">
    <property type="entry name" value="AAA+_ATPase"/>
</dbReference>
<dbReference type="PROSITE" id="PS50893">
    <property type="entry name" value="ABC_TRANSPORTER_2"/>
    <property type="match status" value="1"/>
</dbReference>
<organism evidence="4 5">
    <name type="scientific">Melghirimyces thermohalophilus</name>
    <dbReference type="NCBI Taxonomy" id="1236220"/>
    <lineage>
        <taxon>Bacteria</taxon>
        <taxon>Bacillati</taxon>
        <taxon>Bacillota</taxon>
        <taxon>Bacilli</taxon>
        <taxon>Bacillales</taxon>
        <taxon>Thermoactinomycetaceae</taxon>
        <taxon>Melghirimyces</taxon>
    </lineage>
</organism>
<dbReference type="GO" id="GO:0016887">
    <property type="term" value="F:ATP hydrolysis activity"/>
    <property type="evidence" value="ECO:0007669"/>
    <property type="project" value="InterPro"/>
</dbReference>
<feature type="domain" description="ABC transporter" evidence="3">
    <location>
        <begin position="4"/>
        <end position="246"/>
    </location>
</feature>
<keyword evidence="5" id="KW-1185">Reference proteome</keyword>
<dbReference type="STRING" id="1236220.SAMN04488112_10437"/>
<protein>
    <submittedName>
        <fullName evidence="4">Iron complex transport system ATP-binding protein</fullName>
    </submittedName>
</protein>
<dbReference type="EMBL" id="FMZA01000004">
    <property type="protein sequence ID" value="SDC17966.1"/>
    <property type="molecule type" value="Genomic_DNA"/>
</dbReference>
<evidence type="ECO:0000256" key="1">
    <source>
        <dbReference type="ARBA" id="ARBA00022741"/>
    </source>
</evidence>
<evidence type="ECO:0000313" key="5">
    <source>
        <dbReference type="Proteomes" id="UP000199387"/>
    </source>
</evidence>
<reference evidence="4 5" key="1">
    <citation type="submission" date="2016-10" db="EMBL/GenBank/DDBJ databases">
        <authorList>
            <person name="de Groot N.N."/>
        </authorList>
    </citation>
    <scope>NUCLEOTIDE SEQUENCE [LARGE SCALE GENOMIC DNA]</scope>
    <source>
        <strain evidence="4 5">DSM 45514</strain>
    </source>
</reference>
<dbReference type="Proteomes" id="UP000199387">
    <property type="component" value="Unassembled WGS sequence"/>
</dbReference>
<dbReference type="PANTHER" id="PTHR43158:SF2">
    <property type="entry name" value="SKFA PEPTIDE EXPORT ATP-BINDING PROTEIN SKFE"/>
    <property type="match status" value="1"/>
</dbReference>
<dbReference type="InterPro" id="IPR017871">
    <property type="entry name" value="ABC_transporter-like_CS"/>
</dbReference>
<dbReference type="AlphaFoldDB" id="A0A1G6JJ51"/>
<dbReference type="Gene3D" id="3.40.50.300">
    <property type="entry name" value="P-loop containing nucleotide triphosphate hydrolases"/>
    <property type="match status" value="1"/>
</dbReference>
<dbReference type="InterPro" id="IPR003439">
    <property type="entry name" value="ABC_transporter-like_ATP-bd"/>
</dbReference>
<dbReference type="SMART" id="SM00382">
    <property type="entry name" value="AAA"/>
    <property type="match status" value="1"/>
</dbReference>
<sequence>MPVIQLQHINWSRPEKEILKGIDWRVRKGEHWVVLGPNGAGKSALLNIICGHQWPTSGTVEVLGHTYGNVDLRQLRRSIGYISASLLEKFARFHQQEQALDVVLSGFHSSIGLYDRVGKEERERAIHLLEQFGCRSLVDRPFMQLSQGEKQRVFLARAWMAQPQLLILDEPCSGLDLPARESFLRSLEQLAQSETAPTLLYTTHHVEEIIPAVTHVALFRDGQMTHQGTKQQALTDETLRDLFDIDLRLAWEGDRPWIVPGALV</sequence>
<proteinExistence type="predicted"/>